<feature type="coiled-coil region" evidence="1">
    <location>
        <begin position="11"/>
        <end position="56"/>
    </location>
</feature>
<keyword evidence="4" id="KW-1185">Reference proteome</keyword>
<dbReference type="AlphaFoldDB" id="A0AAV8X3U5"/>
<name>A0AAV8X3U5_9CUCU</name>
<evidence type="ECO:0000256" key="2">
    <source>
        <dbReference type="SAM" id="MobiDB-lite"/>
    </source>
</evidence>
<dbReference type="EMBL" id="JANEYF010003862">
    <property type="protein sequence ID" value="KAJ8933440.1"/>
    <property type="molecule type" value="Genomic_DNA"/>
</dbReference>
<evidence type="ECO:0000256" key="1">
    <source>
        <dbReference type="SAM" id="Coils"/>
    </source>
</evidence>
<organism evidence="3 4">
    <name type="scientific">Rhamnusium bicolor</name>
    <dbReference type="NCBI Taxonomy" id="1586634"/>
    <lineage>
        <taxon>Eukaryota</taxon>
        <taxon>Metazoa</taxon>
        <taxon>Ecdysozoa</taxon>
        <taxon>Arthropoda</taxon>
        <taxon>Hexapoda</taxon>
        <taxon>Insecta</taxon>
        <taxon>Pterygota</taxon>
        <taxon>Neoptera</taxon>
        <taxon>Endopterygota</taxon>
        <taxon>Coleoptera</taxon>
        <taxon>Polyphaga</taxon>
        <taxon>Cucujiformia</taxon>
        <taxon>Chrysomeloidea</taxon>
        <taxon>Cerambycidae</taxon>
        <taxon>Lepturinae</taxon>
        <taxon>Rhagiini</taxon>
        <taxon>Rhamnusium</taxon>
    </lineage>
</organism>
<protein>
    <recommendedName>
        <fullName evidence="5">Endonuclease-reverse transcriptase</fullName>
    </recommendedName>
</protein>
<gene>
    <name evidence="3" type="ORF">NQ314_013997</name>
</gene>
<feature type="compositionally biased region" description="Polar residues" evidence="2">
    <location>
        <begin position="200"/>
        <end position="220"/>
    </location>
</feature>
<keyword evidence="1" id="KW-0175">Coiled coil</keyword>
<feature type="region of interest" description="Disordered" evidence="2">
    <location>
        <begin position="200"/>
        <end position="272"/>
    </location>
</feature>
<evidence type="ECO:0000313" key="3">
    <source>
        <dbReference type="EMBL" id="KAJ8933440.1"/>
    </source>
</evidence>
<accession>A0AAV8X3U5</accession>
<feature type="compositionally biased region" description="Basic and acidic residues" evidence="2">
    <location>
        <begin position="244"/>
        <end position="262"/>
    </location>
</feature>
<comment type="caution">
    <text evidence="3">The sequence shown here is derived from an EMBL/GenBank/DDBJ whole genome shotgun (WGS) entry which is preliminary data.</text>
</comment>
<sequence length="272" mass="31163">MSEEITNKLILEEIRKTRQELKAIVEAVEVNVLKKIEETNKRINKVEQHITIIDEKLEEFDKIIRKNNIIIFGLTQPQQIKADVVCQELKRLVDVDINLSELNDFYPLGKTKNCPLKVEFTSYLKKALILRNLHKLKGSNISIANDQTPKQREENKILRKHLQQAKQNVDNICFIKRNKLHINDEIYTPEELKNCEQSDIINPTKSNSEPKTPAIQTASNRAEGKEQELNLNTPKKPTTPAESAKGKKEVKEASKVLKENKIKTRSGTAPGK</sequence>
<evidence type="ECO:0000313" key="4">
    <source>
        <dbReference type="Proteomes" id="UP001162156"/>
    </source>
</evidence>
<reference evidence="3" key="1">
    <citation type="journal article" date="2023" name="Insect Mol. Biol.">
        <title>Genome sequencing provides insights into the evolution of gene families encoding plant cell wall-degrading enzymes in longhorned beetles.</title>
        <authorList>
            <person name="Shin N.R."/>
            <person name="Okamura Y."/>
            <person name="Kirsch R."/>
            <person name="Pauchet Y."/>
        </authorList>
    </citation>
    <scope>NUCLEOTIDE SEQUENCE</scope>
    <source>
        <strain evidence="3">RBIC_L_NR</strain>
    </source>
</reference>
<evidence type="ECO:0008006" key="5">
    <source>
        <dbReference type="Google" id="ProtNLM"/>
    </source>
</evidence>
<dbReference type="Proteomes" id="UP001162156">
    <property type="component" value="Unassembled WGS sequence"/>
</dbReference>
<proteinExistence type="predicted"/>